<sequence>MPLHRCLLLLLICLLPLHSLALAAPRLQSSAAVHATQCQAAAEIPDPADHDAARAQDQADCTQCACHPPLQVMPQHASPGATAMPATGPLQLTSAECRLPFRPPIAG</sequence>
<keyword evidence="1" id="KW-0732">Signal</keyword>
<dbReference type="Proteomes" id="UP001061302">
    <property type="component" value="Chromosome"/>
</dbReference>
<keyword evidence="3" id="KW-1185">Reference proteome</keyword>
<gene>
    <name evidence="2" type="ORF">N8I74_16975</name>
</gene>
<protein>
    <recommendedName>
        <fullName evidence="4">DUF2946 domain-containing protein</fullName>
    </recommendedName>
</protein>
<proteinExistence type="predicted"/>
<accession>A0ABY6DKV2</accession>
<dbReference type="RefSeq" id="WP_263124350.1">
    <property type="nucleotide sequence ID" value="NZ_CP106753.1"/>
</dbReference>
<evidence type="ECO:0008006" key="4">
    <source>
        <dbReference type="Google" id="ProtNLM"/>
    </source>
</evidence>
<evidence type="ECO:0000256" key="1">
    <source>
        <dbReference type="SAM" id="SignalP"/>
    </source>
</evidence>
<organism evidence="2 3">
    <name type="scientific">Chitiniphilus purpureus</name>
    <dbReference type="NCBI Taxonomy" id="2981137"/>
    <lineage>
        <taxon>Bacteria</taxon>
        <taxon>Pseudomonadati</taxon>
        <taxon>Pseudomonadota</taxon>
        <taxon>Betaproteobacteria</taxon>
        <taxon>Neisseriales</taxon>
        <taxon>Chitinibacteraceae</taxon>
        <taxon>Chitiniphilus</taxon>
    </lineage>
</organism>
<evidence type="ECO:0000313" key="2">
    <source>
        <dbReference type="EMBL" id="UXY14990.1"/>
    </source>
</evidence>
<evidence type="ECO:0000313" key="3">
    <source>
        <dbReference type="Proteomes" id="UP001061302"/>
    </source>
</evidence>
<dbReference type="EMBL" id="CP106753">
    <property type="protein sequence ID" value="UXY14990.1"/>
    <property type="molecule type" value="Genomic_DNA"/>
</dbReference>
<feature type="signal peptide" evidence="1">
    <location>
        <begin position="1"/>
        <end position="23"/>
    </location>
</feature>
<reference evidence="2" key="1">
    <citation type="submission" date="2022-10" db="EMBL/GenBank/DDBJ databases">
        <title>Chitiniphilus purpureus sp. nov., a novel chitin-degrading bacterium isolated from crawfish pond sediment.</title>
        <authorList>
            <person name="Li K."/>
        </authorList>
    </citation>
    <scope>NUCLEOTIDE SEQUENCE</scope>
    <source>
        <strain evidence="2">CD1</strain>
    </source>
</reference>
<name>A0ABY6DKV2_9NEIS</name>
<feature type="chain" id="PRO_5045268251" description="DUF2946 domain-containing protein" evidence="1">
    <location>
        <begin position="24"/>
        <end position="107"/>
    </location>
</feature>